<protein>
    <submittedName>
        <fullName evidence="1">Uncharacterized protein</fullName>
    </submittedName>
</protein>
<organism evidence="1 2">
    <name type="scientific">Deinococcus oregonensis</name>
    <dbReference type="NCBI Taxonomy" id="1805970"/>
    <lineage>
        <taxon>Bacteria</taxon>
        <taxon>Thermotogati</taxon>
        <taxon>Deinococcota</taxon>
        <taxon>Deinococci</taxon>
        <taxon>Deinococcales</taxon>
        <taxon>Deinococcaceae</taxon>
        <taxon>Deinococcus</taxon>
    </lineage>
</organism>
<keyword evidence="2" id="KW-1185">Reference proteome</keyword>
<proteinExistence type="predicted"/>
<evidence type="ECO:0000313" key="1">
    <source>
        <dbReference type="EMBL" id="MFB9990536.1"/>
    </source>
</evidence>
<dbReference type="RefSeq" id="WP_380004553.1">
    <property type="nucleotide sequence ID" value="NZ_JBHLYR010000006.1"/>
</dbReference>
<dbReference type="Proteomes" id="UP001589733">
    <property type="component" value="Unassembled WGS sequence"/>
</dbReference>
<evidence type="ECO:0000313" key="2">
    <source>
        <dbReference type="Proteomes" id="UP001589733"/>
    </source>
</evidence>
<reference evidence="1 2" key="1">
    <citation type="submission" date="2024-09" db="EMBL/GenBank/DDBJ databases">
        <authorList>
            <person name="Sun Q."/>
            <person name="Mori K."/>
        </authorList>
    </citation>
    <scope>NUCLEOTIDE SEQUENCE [LARGE SCALE GENOMIC DNA]</scope>
    <source>
        <strain evidence="1 2">JCM 13503</strain>
    </source>
</reference>
<name>A0ABV6AV86_9DEIO</name>
<dbReference type="EMBL" id="JBHLYR010000006">
    <property type="protein sequence ID" value="MFB9990536.1"/>
    <property type="molecule type" value="Genomic_DNA"/>
</dbReference>
<sequence>MSELTRKGFLWVESVAGERVQVTDRFRMEYQDGDQLYVLETEPSLEAKPIYARTLTREGAGPPLSGSEREQVLQRILTLLEFSRDPYVLVN</sequence>
<accession>A0ABV6AV86</accession>
<comment type="caution">
    <text evidence="1">The sequence shown here is derived from an EMBL/GenBank/DDBJ whole genome shotgun (WGS) entry which is preliminary data.</text>
</comment>
<gene>
    <name evidence="1" type="ORF">ACFFLM_00855</name>
</gene>